<dbReference type="CDD" id="cd00190">
    <property type="entry name" value="Tryp_SPc"/>
    <property type="match status" value="1"/>
</dbReference>
<proteinExistence type="predicted"/>
<evidence type="ECO:0000313" key="7">
    <source>
        <dbReference type="Ensembl" id="ENSNMLP00000014417.1"/>
    </source>
</evidence>
<dbReference type="PROSITE" id="PS00134">
    <property type="entry name" value="TRYPSIN_HIS"/>
    <property type="match status" value="1"/>
</dbReference>
<evidence type="ECO:0000259" key="6">
    <source>
        <dbReference type="PROSITE" id="PS50240"/>
    </source>
</evidence>
<dbReference type="PANTHER" id="PTHR24271">
    <property type="entry name" value="KALLIKREIN-RELATED"/>
    <property type="match status" value="1"/>
</dbReference>
<dbReference type="InterPro" id="IPR009003">
    <property type="entry name" value="Peptidase_S1_PA"/>
</dbReference>
<evidence type="ECO:0000256" key="3">
    <source>
        <dbReference type="ARBA" id="ARBA00022825"/>
    </source>
</evidence>
<accession>A0A8C6T1I5</accession>
<dbReference type="Gene3D" id="2.40.10.10">
    <property type="entry name" value="Trypsin-like serine proteases"/>
    <property type="match status" value="1"/>
</dbReference>
<dbReference type="PRINTS" id="PR00722">
    <property type="entry name" value="CHYMOTRYPSIN"/>
</dbReference>
<keyword evidence="8" id="KW-1185">Reference proteome</keyword>
<dbReference type="AlphaFoldDB" id="A0A8C6T1I5"/>
<dbReference type="PANTHER" id="PTHR24271:SF87">
    <property type="entry name" value="ARGININE ESTERASE-LIKE-RELATED"/>
    <property type="match status" value="1"/>
</dbReference>
<dbReference type="InterPro" id="IPR043504">
    <property type="entry name" value="Peptidase_S1_PA_chymotrypsin"/>
</dbReference>
<feature type="domain" description="Peptidase S1" evidence="6">
    <location>
        <begin position="26"/>
        <end position="250"/>
    </location>
</feature>
<keyword evidence="1" id="KW-0645">Protease</keyword>
<keyword evidence="4" id="KW-1015">Disulfide bond</keyword>
<keyword evidence="5" id="KW-0732">Signal</keyword>
<evidence type="ECO:0000256" key="5">
    <source>
        <dbReference type="SAM" id="SignalP"/>
    </source>
</evidence>
<reference evidence="7" key="2">
    <citation type="submission" date="2025-09" db="UniProtKB">
        <authorList>
            <consortium name="Ensembl"/>
        </authorList>
    </citation>
    <scope>IDENTIFICATION</scope>
</reference>
<dbReference type="FunFam" id="2.40.10.10:FF:000068">
    <property type="entry name" value="transmembrane protease serine 2"/>
    <property type="match status" value="1"/>
</dbReference>
<dbReference type="SUPFAM" id="SSF50494">
    <property type="entry name" value="Trypsin-like serine proteases"/>
    <property type="match status" value="1"/>
</dbReference>
<dbReference type="GO" id="GO:0006508">
    <property type="term" value="P:proteolysis"/>
    <property type="evidence" value="ECO:0007669"/>
    <property type="project" value="UniProtKB-KW"/>
</dbReference>
<protein>
    <recommendedName>
        <fullName evidence="6">Peptidase S1 domain-containing protein</fullName>
    </recommendedName>
</protein>
<dbReference type="Pfam" id="PF00089">
    <property type="entry name" value="Trypsin"/>
    <property type="match status" value="1"/>
</dbReference>
<dbReference type="InterPro" id="IPR001254">
    <property type="entry name" value="Trypsin_dom"/>
</dbReference>
<dbReference type="InterPro" id="IPR018114">
    <property type="entry name" value="TRYPSIN_HIS"/>
</dbReference>
<dbReference type="FunFam" id="2.40.10.10:FF:000036">
    <property type="entry name" value="Trypsin beta"/>
    <property type="match status" value="1"/>
</dbReference>
<evidence type="ECO:0000256" key="1">
    <source>
        <dbReference type="ARBA" id="ARBA00022670"/>
    </source>
</evidence>
<reference evidence="7" key="1">
    <citation type="submission" date="2025-08" db="UniProtKB">
        <authorList>
            <consortium name="Ensembl"/>
        </authorList>
    </citation>
    <scope>IDENTIFICATION</scope>
</reference>
<feature type="signal peptide" evidence="5">
    <location>
        <begin position="1"/>
        <end position="23"/>
    </location>
</feature>
<organism evidence="7 8">
    <name type="scientific">Neogobius melanostomus</name>
    <name type="common">round goby</name>
    <dbReference type="NCBI Taxonomy" id="47308"/>
    <lineage>
        <taxon>Eukaryota</taxon>
        <taxon>Metazoa</taxon>
        <taxon>Chordata</taxon>
        <taxon>Craniata</taxon>
        <taxon>Vertebrata</taxon>
        <taxon>Euteleostomi</taxon>
        <taxon>Actinopterygii</taxon>
        <taxon>Neopterygii</taxon>
        <taxon>Teleostei</taxon>
        <taxon>Neoteleostei</taxon>
        <taxon>Acanthomorphata</taxon>
        <taxon>Gobiaria</taxon>
        <taxon>Gobiiformes</taxon>
        <taxon>Gobioidei</taxon>
        <taxon>Gobiidae</taxon>
        <taxon>Benthophilinae</taxon>
        <taxon>Neogobiini</taxon>
        <taxon>Neogobius</taxon>
    </lineage>
</organism>
<keyword evidence="2" id="KW-0378">Hydrolase</keyword>
<evidence type="ECO:0000256" key="2">
    <source>
        <dbReference type="ARBA" id="ARBA00022801"/>
    </source>
</evidence>
<dbReference type="GO" id="GO:0004252">
    <property type="term" value="F:serine-type endopeptidase activity"/>
    <property type="evidence" value="ECO:0007669"/>
    <property type="project" value="InterPro"/>
</dbReference>
<dbReference type="PROSITE" id="PS50240">
    <property type="entry name" value="TRYPSIN_DOM"/>
    <property type="match status" value="1"/>
</dbReference>
<sequence length="252" mass="27686">RMQRQHIITLFLSFTCLQQTVIGSVIVNGHRVQDNAMQYMASVQNYVGHMCGGFLVSDNFVLTAAHCYDSQPIRVVLGNHNLRNPQNRQIIDIDKRFRHPSYKGVSTGNDLMLLKLKKSPVLGHGVKILQLPSMNMNVKVHDLCQVVGWGATKSGGASSNDLLAANVSIIDITTCSNAWGGLPDNVICAGGYITNRGFCQGDSGGPLVCKNTAVGIVSFNKNRNCNYENDVPNVFVDVSKYIDWILKTIIFN</sequence>
<dbReference type="Ensembl" id="ENSNMLT00000016211.1">
    <property type="protein sequence ID" value="ENSNMLP00000014417.1"/>
    <property type="gene ID" value="ENSNMLG00000008572.1"/>
</dbReference>
<keyword evidence="3" id="KW-0720">Serine protease</keyword>
<evidence type="ECO:0000313" key="8">
    <source>
        <dbReference type="Proteomes" id="UP000694523"/>
    </source>
</evidence>
<feature type="chain" id="PRO_5034216509" description="Peptidase S1 domain-containing protein" evidence="5">
    <location>
        <begin position="24"/>
        <end position="252"/>
    </location>
</feature>
<evidence type="ECO:0000256" key="4">
    <source>
        <dbReference type="ARBA" id="ARBA00023157"/>
    </source>
</evidence>
<dbReference type="Proteomes" id="UP000694523">
    <property type="component" value="Unplaced"/>
</dbReference>
<dbReference type="InterPro" id="IPR001314">
    <property type="entry name" value="Peptidase_S1A"/>
</dbReference>
<dbReference type="SMART" id="SM00020">
    <property type="entry name" value="Tryp_SPc"/>
    <property type="match status" value="1"/>
</dbReference>
<name>A0A8C6T1I5_9GOBI</name>